<evidence type="ECO:0000259" key="2">
    <source>
        <dbReference type="Pfam" id="PF14303"/>
    </source>
</evidence>
<organism evidence="3 4">
    <name type="scientific">Sorghum bicolor</name>
    <name type="common">Sorghum</name>
    <name type="synonym">Sorghum vulgare</name>
    <dbReference type="NCBI Taxonomy" id="4558"/>
    <lineage>
        <taxon>Eukaryota</taxon>
        <taxon>Viridiplantae</taxon>
        <taxon>Streptophyta</taxon>
        <taxon>Embryophyta</taxon>
        <taxon>Tracheophyta</taxon>
        <taxon>Spermatophyta</taxon>
        <taxon>Magnoliopsida</taxon>
        <taxon>Liliopsida</taxon>
        <taxon>Poales</taxon>
        <taxon>Poaceae</taxon>
        <taxon>PACMAD clade</taxon>
        <taxon>Panicoideae</taxon>
        <taxon>Andropogonodae</taxon>
        <taxon>Andropogoneae</taxon>
        <taxon>Sorghinae</taxon>
        <taxon>Sorghum</taxon>
    </lineage>
</organism>
<feature type="domain" description="No apical meristem-associated C-terminal" evidence="2">
    <location>
        <begin position="167"/>
        <end position="313"/>
    </location>
</feature>
<dbReference type="SUPFAM" id="SSF46689">
    <property type="entry name" value="Homeodomain-like"/>
    <property type="match status" value="1"/>
</dbReference>
<sequence>MTGGPSSPVASASLFGVGGGNGSRCEGSASPVSSPIPPVENTNKDPIWSDAGSDVENKGGRMYWSEKDNLRLLSAWINNSNDPIDGNSKSGARYWNEVAAEYNNYAPKDRKRTATQCKNHYNTINALVTRFHGCWTEISNTYESGRSDEQIMEKVHAEYKRVKETNKPFPFEYWWKVVKDEPKWLNRDVAADIRNKRTKVSASGAYTSSNRDTDEATERRRPQGQKAAKEQRKGKGKVGKTWLSDENVAHFNGLQVEKKAAIDNMAAAAREHAQALAQHAATEKEKVKVEKIKEYKELLMIDTSSYSEEQKASLKKMLDFLSDDIYGRGT</sequence>
<evidence type="ECO:0000256" key="1">
    <source>
        <dbReference type="SAM" id="MobiDB-lite"/>
    </source>
</evidence>
<dbReference type="InterPro" id="IPR009057">
    <property type="entry name" value="Homeodomain-like_sf"/>
</dbReference>
<feature type="region of interest" description="Disordered" evidence="1">
    <location>
        <begin position="199"/>
        <end position="238"/>
    </location>
</feature>
<dbReference type="Pfam" id="PF14303">
    <property type="entry name" value="NAM-associated"/>
    <property type="match status" value="1"/>
</dbReference>
<gene>
    <name evidence="3" type="ORF">SORBI_3002G012100</name>
</gene>
<accession>A0A1W0W1T1</accession>
<reference evidence="4" key="2">
    <citation type="journal article" date="2018" name="Plant J.">
        <title>The Sorghum bicolor reference genome: improved assembly, gene annotations, a transcriptome atlas, and signatures of genome organization.</title>
        <authorList>
            <person name="McCormick R.F."/>
            <person name="Truong S.K."/>
            <person name="Sreedasyam A."/>
            <person name="Jenkins J."/>
            <person name="Shu S."/>
            <person name="Sims D."/>
            <person name="Kennedy M."/>
            <person name="Amirebrahimi M."/>
            <person name="Weers B.D."/>
            <person name="McKinley B."/>
            <person name="Mattison A."/>
            <person name="Morishige D.T."/>
            <person name="Grimwood J."/>
            <person name="Schmutz J."/>
            <person name="Mullet J.E."/>
        </authorList>
    </citation>
    <scope>NUCLEOTIDE SEQUENCE [LARGE SCALE GENOMIC DNA]</scope>
    <source>
        <strain evidence="4">cv. BTx623</strain>
    </source>
</reference>
<dbReference type="Proteomes" id="UP000000768">
    <property type="component" value="Chromosome 2"/>
</dbReference>
<proteinExistence type="predicted"/>
<evidence type="ECO:0000313" key="3">
    <source>
        <dbReference type="EMBL" id="OQU88322.1"/>
    </source>
</evidence>
<dbReference type="PANTHER" id="PTHR45224:SF16">
    <property type="entry name" value="OS01G0527900 PROTEIN"/>
    <property type="match status" value="1"/>
</dbReference>
<dbReference type="InParanoid" id="A0A1W0W1T1"/>
<feature type="compositionally biased region" description="Basic and acidic residues" evidence="1">
    <location>
        <begin position="211"/>
        <end position="233"/>
    </location>
</feature>
<reference evidence="3 4" key="1">
    <citation type="journal article" date="2009" name="Nature">
        <title>The Sorghum bicolor genome and the diversification of grasses.</title>
        <authorList>
            <person name="Paterson A.H."/>
            <person name="Bowers J.E."/>
            <person name="Bruggmann R."/>
            <person name="Dubchak I."/>
            <person name="Grimwood J."/>
            <person name="Gundlach H."/>
            <person name="Haberer G."/>
            <person name="Hellsten U."/>
            <person name="Mitros T."/>
            <person name="Poliakov A."/>
            <person name="Schmutz J."/>
            <person name="Spannagl M."/>
            <person name="Tang H."/>
            <person name="Wang X."/>
            <person name="Wicker T."/>
            <person name="Bharti A.K."/>
            <person name="Chapman J."/>
            <person name="Feltus F.A."/>
            <person name="Gowik U."/>
            <person name="Grigoriev I.V."/>
            <person name="Lyons E."/>
            <person name="Maher C.A."/>
            <person name="Martis M."/>
            <person name="Narechania A."/>
            <person name="Otillar R.P."/>
            <person name="Penning B.W."/>
            <person name="Salamov A.A."/>
            <person name="Wang Y."/>
            <person name="Zhang L."/>
            <person name="Carpita N.C."/>
            <person name="Freeling M."/>
            <person name="Gingle A.R."/>
            <person name="Hash C.T."/>
            <person name="Keller B."/>
            <person name="Klein P."/>
            <person name="Kresovich S."/>
            <person name="McCann M.C."/>
            <person name="Ming R."/>
            <person name="Peterson D.G."/>
            <person name="Mehboob-ur-Rahman"/>
            <person name="Ware D."/>
            <person name="Westhoff P."/>
            <person name="Mayer K.F."/>
            <person name="Messing J."/>
            <person name="Rokhsar D.S."/>
        </authorList>
    </citation>
    <scope>NUCLEOTIDE SEQUENCE [LARGE SCALE GENOMIC DNA]</scope>
    <source>
        <strain evidence="4">cv. BTx623</strain>
    </source>
</reference>
<evidence type="ECO:0000313" key="4">
    <source>
        <dbReference type="Proteomes" id="UP000000768"/>
    </source>
</evidence>
<name>A0A1W0W1T1_SORBI</name>
<dbReference type="InterPro" id="IPR029466">
    <property type="entry name" value="NAM-associated_C"/>
</dbReference>
<protein>
    <recommendedName>
        <fullName evidence="2">No apical meristem-associated C-terminal domain-containing protein</fullName>
    </recommendedName>
</protein>
<dbReference type="AlphaFoldDB" id="A0A1W0W1T1"/>
<dbReference type="eggNOG" id="ENOG502R2H0">
    <property type="taxonomic scope" value="Eukaryota"/>
</dbReference>
<dbReference type="PANTHER" id="PTHR45224">
    <property type="entry name" value="OS01G0527900 PROTEIN-RELATED"/>
    <property type="match status" value="1"/>
</dbReference>
<dbReference type="STRING" id="4558.A0A1W0W1T1"/>
<dbReference type="EMBL" id="CM000761">
    <property type="protein sequence ID" value="OQU88322.1"/>
    <property type="molecule type" value="Genomic_DNA"/>
</dbReference>
<feature type="region of interest" description="Disordered" evidence="1">
    <location>
        <begin position="1"/>
        <end position="60"/>
    </location>
</feature>
<feature type="compositionally biased region" description="Polar residues" evidence="1">
    <location>
        <begin position="1"/>
        <end position="10"/>
    </location>
</feature>
<dbReference type="Gramene" id="OQU88322">
    <property type="protein sequence ID" value="OQU88322"/>
    <property type="gene ID" value="SORBI_3002G012100"/>
</dbReference>
<dbReference type="OMA" id="HYNTINA"/>
<feature type="compositionally biased region" description="Polar residues" evidence="1">
    <location>
        <begin position="200"/>
        <end position="210"/>
    </location>
</feature>
<keyword evidence="4" id="KW-1185">Reference proteome</keyword>